<evidence type="ECO:0000313" key="3">
    <source>
        <dbReference type="WormBase" id="CBG25388"/>
    </source>
</evidence>
<dbReference type="KEGG" id="cbr:CBG_25388"/>
<dbReference type="AlphaFoldDB" id="B6ILH7"/>
<organism evidence="1 2">
    <name type="scientific">Caenorhabditis briggsae</name>
    <dbReference type="NCBI Taxonomy" id="6238"/>
    <lineage>
        <taxon>Eukaryota</taxon>
        <taxon>Metazoa</taxon>
        <taxon>Ecdysozoa</taxon>
        <taxon>Nematoda</taxon>
        <taxon>Chromadorea</taxon>
        <taxon>Rhabditida</taxon>
        <taxon>Rhabditina</taxon>
        <taxon>Rhabditomorpha</taxon>
        <taxon>Rhabditoidea</taxon>
        <taxon>Rhabditidae</taxon>
        <taxon>Peloderinae</taxon>
        <taxon>Caenorhabditis</taxon>
    </lineage>
</organism>
<dbReference type="Proteomes" id="UP000008549">
    <property type="component" value="Unassembled WGS sequence"/>
</dbReference>
<keyword evidence="2" id="KW-1185">Reference proteome</keyword>
<gene>
    <name evidence="1 3" type="ORF">CBG25388</name>
    <name evidence="1" type="ORF">CBG_25388</name>
</gene>
<dbReference type="WormBase" id="CBG25388">
    <property type="protein sequence ID" value="CBP28271"/>
    <property type="gene ID" value="WBGene00086802"/>
</dbReference>
<dbReference type="HOGENOM" id="CLU_1511938_0_0_1"/>
<dbReference type="OMA" id="IDEAIWI"/>
<dbReference type="GeneID" id="68916879"/>
<evidence type="ECO:0000313" key="2">
    <source>
        <dbReference type="Proteomes" id="UP000008549"/>
    </source>
</evidence>
<dbReference type="InParanoid" id="B6ILH7"/>
<name>B6ILH7_CAEBR</name>
<dbReference type="RefSeq" id="XP_045100315.1">
    <property type="nucleotide sequence ID" value="XM_045241228.1"/>
</dbReference>
<sequence length="178" mass="20850">MSSVLPMEEPTETVSAANTNTEIDIMDILEIPRAPDKTTKPRKKRARTFPLEYWKVEPPWQQIEEEIDEAIFLTWKEQDRVANNKIQMALDKKKEMAETSKIDSKKAEKVKIQGPTVKKVKIQKEISNETKQARLEKLKACQERITEKRKAKKLQGQEKRKEDLLKKYGSIELRKLKM</sequence>
<dbReference type="EMBL" id="HE601190">
    <property type="protein sequence ID" value="CAS00757.1"/>
    <property type="molecule type" value="Genomic_DNA"/>
</dbReference>
<reference evidence="1 2" key="2">
    <citation type="journal article" date="2011" name="PLoS Genet.">
        <title>Caenorhabditis briggsae recombinant inbred line genotypes reveal inter-strain incompatibility and the evolution of recombination.</title>
        <authorList>
            <person name="Ross J.A."/>
            <person name="Koboldt D.C."/>
            <person name="Staisch J.E."/>
            <person name="Chamberlin H.M."/>
            <person name="Gupta B.P."/>
            <person name="Miller R.D."/>
            <person name="Baird S.E."/>
            <person name="Haag E.S."/>
        </authorList>
    </citation>
    <scope>NUCLEOTIDE SEQUENCE [LARGE SCALE GENOMIC DNA]</scope>
    <source>
        <strain evidence="1 2">AF16</strain>
    </source>
</reference>
<dbReference type="FunCoup" id="B6ILH7">
    <property type="interactions" value="296"/>
</dbReference>
<reference evidence="1 2" key="1">
    <citation type="journal article" date="2003" name="PLoS Biol.">
        <title>The genome sequence of Caenorhabditis briggsae: a platform for comparative genomics.</title>
        <authorList>
            <person name="Stein L.D."/>
            <person name="Bao Z."/>
            <person name="Blasiar D."/>
            <person name="Blumenthal T."/>
            <person name="Brent M.R."/>
            <person name="Chen N."/>
            <person name="Chinwalla A."/>
            <person name="Clarke L."/>
            <person name="Clee C."/>
            <person name="Coghlan A."/>
            <person name="Coulson A."/>
            <person name="D'Eustachio P."/>
            <person name="Fitch D.H."/>
            <person name="Fulton L.A."/>
            <person name="Fulton R.E."/>
            <person name="Griffiths-Jones S."/>
            <person name="Harris T.W."/>
            <person name="Hillier L.W."/>
            <person name="Kamath R."/>
            <person name="Kuwabara P.E."/>
            <person name="Mardis E.R."/>
            <person name="Marra M.A."/>
            <person name="Miner T.L."/>
            <person name="Minx P."/>
            <person name="Mullikin J.C."/>
            <person name="Plumb R.W."/>
            <person name="Rogers J."/>
            <person name="Schein J.E."/>
            <person name="Sohrmann M."/>
            <person name="Spieth J."/>
            <person name="Stajich J.E."/>
            <person name="Wei C."/>
            <person name="Willey D."/>
            <person name="Wilson R.K."/>
            <person name="Durbin R."/>
            <person name="Waterston R.H."/>
        </authorList>
    </citation>
    <scope>NUCLEOTIDE SEQUENCE [LARGE SCALE GENOMIC DNA]</scope>
    <source>
        <strain evidence="1 2">AF16</strain>
    </source>
</reference>
<dbReference type="eggNOG" id="ENOG502TJ5Q">
    <property type="taxonomic scope" value="Eukaryota"/>
</dbReference>
<dbReference type="CTD" id="68916879"/>
<proteinExistence type="predicted"/>
<evidence type="ECO:0000313" key="1">
    <source>
        <dbReference type="EMBL" id="CAS00757.1"/>
    </source>
</evidence>
<accession>B6ILH7</accession>
<protein>
    <submittedName>
        <fullName evidence="1">Protein CBG25388</fullName>
    </submittedName>
</protein>